<evidence type="ECO:0000256" key="2">
    <source>
        <dbReference type="ARBA" id="ARBA00013194"/>
    </source>
</evidence>
<evidence type="ECO:0000313" key="8">
    <source>
        <dbReference type="Proteomes" id="UP000325577"/>
    </source>
</evidence>
<feature type="region of interest" description="Disordered" evidence="5">
    <location>
        <begin position="434"/>
        <end position="503"/>
    </location>
</feature>
<feature type="compositionally biased region" description="Basic and acidic residues" evidence="5">
    <location>
        <begin position="195"/>
        <end position="221"/>
    </location>
</feature>
<feature type="compositionally biased region" description="Basic and acidic residues" evidence="5">
    <location>
        <begin position="364"/>
        <end position="389"/>
    </location>
</feature>
<accession>A0A5J4ZEJ7</accession>
<comment type="catalytic activity">
    <reaction evidence="1">
        <text>[protein]-peptidylproline (omega=180) = [protein]-peptidylproline (omega=0)</text>
        <dbReference type="Rhea" id="RHEA:16237"/>
        <dbReference type="Rhea" id="RHEA-COMP:10747"/>
        <dbReference type="Rhea" id="RHEA-COMP:10748"/>
        <dbReference type="ChEBI" id="CHEBI:83833"/>
        <dbReference type="ChEBI" id="CHEBI:83834"/>
        <dbReference type="EC" id="5.2.1.8"/>
    </reaction>
</comment>
<feature type="compositionally biased region" description="Basic and acidic residues" evidence="5">
    <location>
        <begin position="449"/>
        <end position="461"/>
    </location>
</feature>
<gene>
    <name evidence="7" type="ORF">F0562_019117</name>
</gene>
<protein>
    <recommendedName>
        <fullName evidence="2">peptidylprolyl isomerase</fullName>
        <ecNumber evidence="2">5.2.1.8</ecNumber>
    </recommendedName>
</protein>
<evidence type="ECO:0000259" key="6">
    <source>
        <dbReference type="Pfam" id="PF17800"/>
    </source>
</evidence>
<evidence type="ECO:0000256" key="4">
    <source>
        <dbReference type="ARBA" id="ARBA00023235"/>
    </source>
</evidence>
<dbReference type="AlphaFoldDB" id="A0A5J4ZEJ7"/>
<dbReference type="PANTHER" id="PTHR43811">
    <property type="entry name" value="FKBP-TYPE PEPTIDYL-PROLYL CIS-TRANS ISOMERASE FKPA"/>
    <property type="match status" value="1"/>
</dbReference>
<feature type="region of interest" description="Disordered" evidence="5">
    <location>
        <begin position="155"/>
        <end position="397"/>
    </location>
</feature>
<dbReference type="Gene3D" id="2.60.120.340">
    <property type="entry name" value="Nucleoplasmin core domain"/>
    <property type="match status" value="1"/>
</dbReference>
<organism evidence="7 8">
    <name type="scientific">Nyssa sinensis</name>
    <dbReference type="NCBI Taxonomy" id="561372"/>
    <lineage>
        <taxon>Eukaryota</taxon>
        <taxon>Viridiplantae</taxon>
        <taxon>Streptophyta</taxon>
        <taxon>Embryophyta</taxon>
        <taxon>Tracheophyta</taxon>
        <taxon>Spermatophyta</taxon>
        <taxon>Magnoliopsida</taxon>
        <taxon>eudicotyledons</taxon>
        <taxon>Gunneridae</taxon>
        <taxon>Pentapetalae</taxon>
        <taxon>asterids</taxon>
        <taxon>Cornales</taxon>
        <taxon>Nyssaceae</taxon>
        <taxon>Nyssa</taxon>
    </lineage>
</organism>
<feature type="compositionally biased region" description="Basic and acidic residues" evidence="5">
    <location>
        <begin position="281"/>
        <end position="291"/>
    </location>
</feature>
<evidence type="ECO:0000313" key="7">
    <source>
        <dbReference type="EMBL" id="KAA8515938.1"/>
    </source>
</evidence>
<feature type="compositionally biased region" description="Basic residues" evidence="5">
    <location>
        <begin position="157"/>
        <end position="173"/>
    </location>
</feature>
<dbReference type="EC" id="5.2.1.8" evidence="2"/>
<keyword evidence="4" id="KW-0413">Isomerase</keyword>
<dbReference type="GO" id="GO:0003755">
    <property type="term" value="F:peptidyl-prolyl cis-trans isomerase activity"/>
    <property type="evidence" value="ECO:0007669"/>
    <property type="project" value="UniProtKB-KW"/>
</dbReference>
<dbReference type="OrthoDB" id="1902587at2759"/>
<evidence type="ECO:0000256" key="3">
    <source>
        <dbReference type="ARBA" id="ARBA00023110"/>
    </source>
</evidence>
<keyword evidence="8" id="KW-1185">Reference proteome</keyword>
<feature type="compositionally biased region" description="Basic and acidic residues" evidence="5">
    <location>
        <begin position="547"/>
        <end position="560"/>
    </location>
</feature>
<keyword evidence="3" id="KW-0697">Rotamase</keyword>
<feature type="compositionally biased region" description="Basic and acidic residues" evidence="5">
    <location>
        <begin position="115"/>
        <end position="132"/>
    </location>
</feature>
<evidence type="ECO:0000256" key="1">
    <source>
        <dbReference type="ARBA" id="ARBA00000971"/>
    </source>
</evidence>
<feature type="region of interest" description="Disordered" evidence="5">
    <location>
        <begin position="111"/>
        <end position="132"/>
    </location>
</feature>
<dbReference type="InterPro" id="IPR041232">
    <property type="entry name" value="NPL"/>
</dbReference>
<evidence type="ECO:0000256" key="5">
    <source>
        <dbReference type="SAM" id="MobiDB-lite"/>
    </source>
</evidence>
<name>A0A5J4ZEJ7_9ASTE</name>
<reference evidence="7 8" key="1">
    <citation type="submission" date="2019-09" db="EMBL/GenBank/DDBJ databases">
        <title>A chromosome-level genome assembly of the Chinese tupelo Nyssa sinensis.</title>
        <authorList>
            <person name="Yang X."/>
            <person name="Kang M."/>
            <person name="Yang Y."/>
            <person name="Xiong H."/>
            <person name="Wang M."/>
            <person name="Zhang Z."/>
            <person name="Wang Z."/>
            <person name="Wu H."/>
            <person name="Ma T."/>
            <person name="Liu J."/>
            <person name="Xi Z."/>
        </authorList>
    </citation>
    <scope>NUCLEOTIDE SEQUENCE [LARGE SCALE GENOMIC DNA]</scope>
    <source>
        <strain evidence="7">J267</strain>
        <tissue evidence="7">Leaf</tissue>
    </source>
</reference>
<dbReference type="EMBL" id="CM018052">
    <property type="protein sequence ID" value="KAA8515938.1"/>
    <property type="molecule type" value="Genomic_DNA"/>
</dbReference>
<sequence length="593" mass="66287">MAFWGKPFTHSFDRVRGRLRITQATLGIGFSTKKSLVQCNVGDKSPVFLCALLPDKTESCHLDFEFEEADEVVFSVIGPRSVYLTGYYVRNGRHSNLNDDIDSYGEDIANTETEESTHCSDEDKYEDSFIDDRDPEVFPHLPVCNGKVVGEDMLYNKRPKDRKGRHKQLKKKYQSVESDDENSSRQQNIFNGCRDIQRPDSENEEKADKETGETGNKKTEDSGTNVQAEDDGTDVIESKIKAGSAVIDGEPERGRKLRYSSTLPCDEAGPENNTAPKEKKKGLSSEEKTLKTDSVNPGNAFDEDNAQHEESKSDSISQYLLVRNEQDQKSAIVKGSDLPCNSLLHPTEVGPETCTKPKKKRKKQSEEGKTHEADSGNHSNAFKECKAQQDEAEADNMDYDLKQSTDKGIDLSCNSLLSLARSLLALRTFLPSTEVDSENGTKPKKRRKECGEEGRKLEASRASHNNIFNEDQDEQDEAKVGNRGMDLPAQNEDQKPSNHESINIDSYHIAVGDQSEEKKIKMKKKKSKTRENQGNAIMDITLLSTEENNRSELETGKPDGKMAAPGKKLKVSTRCGRKLLRDGMSALKVILED</sequence>
<dbReference type="PANTHER" id="PTHR43811:SF48">
    <property type="entry name" value="PEPTIDYL-PROLYL CIS-TRANS ISOMERASE FKBP43"/>
    <property type="match status" value="1"/>
</dbReference>
<dbReference type="Pfam" id="PF17800">
    <property type="entry name" value="NPL"/>
    <property type="match status" value="1"/>
</dbReference>
<dbReference type="Proteomes" id="UP000325577">
    <property type="component" value="Linkage Group LG9"/>
</dbReference>
<feature type="domain" description="Nucleoplasmin-like" evidence="6">
    <location>
        <begin position="6"/>
        <end position="89"/>
    </location>
</feature>
<proteinExistence type="predicted"/>
<feature type="region of interest" description="Disordered" evidence="5">
    <location>
        <begin position="547"/>
        <end position="569"/>
    </location>
</feature>